<keyword evidence="2" id="KW-0472">Membrane</keyword>
<feature type="region of interest" description="Disordered" evidence="1">
    <location>
        <begin position="280"/>
        <end position="372"/>
    </location>
</feature>
<feature type="transmembrane region" description="Helical" evidence="2">
    <location>
        <begin position="144"/>
        <end position="163"/>
    </location>
</feature>
<feature type="compositionally biased region" description="Pro residues" evidence="1">
    <location>
        <begin position="312"/>
        <end position="322"/>
    </location>
</feature>
<keyword evidence="2" id="KW-1133">Transmembrane helix</keyword>
<sequence>LLHKMLVRWYMCLAITRGDGEDWSNVRNQGKLLVMLENALQPFYRAEWWVLYCFFIACMATITLHEHMIEMGEGEGQEHEIERNGEEFISEKMAEHYAGTELDNLGLLTLAFLVFKCQSLAVLGLVAVHLISHAVVDGIWSDEVFIQFYPVVGLLLLVASRHFELFYRSTVFNTNRVAREKGQRRRLLENFAFMVDIAAWEWDASGPMETHFYQTRVIEGLTGRASRQPTGRVPYARLLDGPVAPALAPSEASAPASVNVGLSVGALHIYRAHASKPPIHPAAPSSYATPATRTPTTKAGSSMVATVTSDQPTPPRPSPAPLQPKGIVDDGKVDSEMGGGSAKSAGSKEKRSVRSAGGGGDHHGGENATDDSTLEGIVLPMDFDLPIGAGGDDKNAGDIVLTDERLRGFWTQHVHPNDRGRIERAIVKCVDQGEPYDMNIRYERSDGEIRFFQAGGRRASPTSTIIYGYIQDVTERKREKASLEHRVGILSRVLEATVDATIVADTQEDMIVESSTLLNSWTARTLEGMPLSTLLNAWAIGHIKSDAAFRHPPQPVTVILQNPTRPEQLVRGELTAFADADDPALVFVAFNHLHSVDPPHLPLRHTATYCALEPIPGMSCGPIPVIPQPVRGGPGGIGEGQGSPGMMTSIANLFRWLAS</sequence>
<proteinExistence type="predicted"/>
<feature type="transmembrane region" description="Helical" evidence="2">
    <location>
        <begin position="105"/>
        <end position="132"/>
    </location>
</feature>
<name>A0A0G4EBL6_VITBC</name>
<dbReference type="InterPro" id="IPR013655">
    <property type="entry name" value="PAS_fold_3"/>
</dbReference>
<feature type="compositionally biased region" description="Low complexity" evidence="1">
    <location>
        <begin position="282"/>
        <end position="299"/>
    </location>
</feature>
<dbReference type="Gene3D" id="3.30.450.20">
    <property type="entry name" value="PAS domain"/>
    <property type="match status" value="1"/>
</dbReference>
<keyword evidence="2" id="KW-0812">Transmembrane</keyword>
<dbReference type="EMBL" id="CDMY01000117">
    <property type="protein sequence ID" value="CEL92918.1"/>
    <property type="molecule type" value="Genomic_DNA"/>
</dbReference>
<organism evidence="4 5">
    <name type="scientific">Vitrella brassicaformis (strain CCMP3155)</name>
    <dbReference type="NCBI Taxonomy" id="1169540"/>
    <lineage>
        <taxon>Eukaryota</taxon>
        <taxon>Sar</taxon>
        <taxon>Alveolata</taxon>
        <taxon>Colpodellida</taxon>
        <taxon>Vitrellaceae</taxon>
        <taxon>Vitrella</taxon>
    </lineage>
</organism>
<gene>
    <name evidence="4" type="ORF">Vbra_11155</name>
</gene>
<reference evidence="4 5" key="1">
    <citation type="submission" date="2014-11" db="EMBL/GenBank/DDBJ databases">
        <authorList>
            <person name="Zhu J."/>
            <person name="Qi W."/>
            <person name="Song R."/>
        </authorList>
    </citation>
    <scope>NUCLEOTIDE SEQUENCE [LARGE SCALE GENOMIC DNA]</scope>
</reference>
<evidence type="ECO:0000256" key="2">
    <source>
        <dbReference type="SAM" id="Phobius"/>
    </source>
</evidence>
<dbReference type="Proteomes" id="UP000041254">
    <property type="component" value="Unassembled WGS sequence"/>
</dbReference>
<dbReference type="Pfam" id="PF08447">
    <property type="entry name" value="PAS_3"/>
    <property type="match status" value="1"/>
</dbReference>
<dbReference type="InParanoid" id="A0A0G4EBL6"/>
<evidence type="ECO:0000313" key="5">
    <source>
        <dbReference type="Proteomes" id="UP000041254"/>
    </source>
</evidence>
<evidence type="ECO:0000259" key="3">
    <source>
        <dbReference type="Pfam" id="PF08447"/>
    </source>
</evidence>
<evidence type="ECO:0000256" key="1">
    <source>
        <dbReference type="SAM" id="MobiDB-lite"/>
    </source>
</evidence>
<keyword evidence="5" id="KW-1185">Reference proteome</keyword>
<dbReference type="VEuPathDB" id="CryptoDB:Vbra_11155"/>
<dbReference type="AlphaFoldDB" id="A0A0G4EBL6"/>
<dbReference type="InterPro" id="IPR035965">
    <property type="entry name" value="PAS-like_dom_sf"/>
</dbReference>
<evidence type="ECO:0000313" key="4">
    <source>
        <dbReference type="EMBL" id="CEL92918.1"/>
    </source>
</evidence>
<protein>
    <recommendedName>
        <fullName evidence="3">PAS fold-3 domain-containing protein</fullName>
    </recommendedName>
</protein>
<feature type="transmembrane region" description="Helical" evidence="2">
    <location>
        <begin position="46"/>
        <end position="64"/>
    </location>
</feature>
<dbReference type="SUPFAM" id="SSF55785">
    <property type="entry name" value="PYP-like sensor domain (PAS domain)"/>
    <property type="match status" value="1"/>
</dbReference>
<feature type="non-terminal residue" evidence="4">
    <location>
        <position position="1"/>
    </location>
</feature>
<feature type="domain" description="PAS fold-3" evidence="3">
    <location>
        <begin position="407"/>
        <end position="457"/>
    </location>
</feature>
<accession>A0A0G4EBL6</accession>